<dbReference type="PANTHER" id="PTHR43606">
    <property type="entry name" value="PHOSPHATASE, PUTATIVE (AFU_ORTHOLOGUE AFUA_6G08710)-RELATED"/>
    <property type="match status" value="1"/>
</dbReference>
<dbReference type="STRING" id="1109443.G4U319"/>
<feature type="domain" description="PhoD-like phosphatase metallophosphatase" evidence="1">
    <location>
        <begin position="355"/>
        <end position="592"/>
    </location>
</feature>
<dbReference type="InterPro" id="IPR052900">
    <property type="entry name" value="Phospholipid_Metab_Enz"/>
</dbReference>
<dbReference type="eggNOG" id="ENOG502QPM1">
    <property type="taxonomic scope" value="Eukaryota"/>
</dbReference>
<name>G4U319_SERID</name>
<evidence type="ECO:0000313" key="2">
    <source>
        <dbReference type="EMBL" id="CCA77990.1"/>
    </source>
</evidence>
<dbReference type="OMA" id="IHGPASF"/>
<proteinExistence type="predicted"/>
<dbReference type="AlphaFoldDB" id="G4U319"/>
<reference evidence="2 3" key="1">
    <citation type="journal article" date="2011" name="PLoS Pathog.">
        <title>Endophytic Life Strategies Decoded by Genome and Transcriptome Analyses of the Mutualistic Root Symbiont Piriformospora indica.</title>
        <authorList>
            <person name="Zuccaro A."/>
            <person name="Lahrmann U."/>
            <person name="Guldener U."/>
            <person name="Langen G."/>
            <person name="Pfiffi S."/>
            <person name="Biedenkopf D."/>
            <person name="Wong P."/>
            <person name="Samans B."/>
            <person name="Grimm C."/>
            <person name="Basiewicz M."/>
            <person name="Murat C."/>
            <person name="Martin F."/>
            <person name="Kogel K.H."/>
        </authorList>
    </citation>
    <scope>NUCLEOTIDE SEQUENCE [LARGE SCALE GENOMIC DNA]</scope>
    <source>
        <strain evidence="2 3">DSM 11827</strain>
    </source>
</reference>
<dbReference type="HOGENOM" id="CLU_013967_1_0_1"/>
<dbReference type="Proteomes" id="UP000007148">
    <property type="component" value="Unassembled WGS sequence"/>
</dbReference>
<evidence type="ECO:0000259" key="1">
    <source>
        <dbReference type="Pfam" id="PF09423"/>
    </source>
</evidence>
<dbReference type="Pfam" id="PF09423">
    <property type="entry name" value="PhoD"/>
    <property type="match status" value="1"/>
</dbReference>
<dbReference type="CDD" id="cd07389">
    <property type="entry name" value="MPP_PhoD"/>
    <property type="match status" value="1"/>
</dbReference>
<dbReference type="SUPFAM" id="SSF56300">
    <property type="entry name" value="Metallo-dependent phosphatases"/>
    <property type="match status" value="1"/>
</dbReference>
<gene>
    <name evidence="2" type="ORF">PIIN_00704</name>
</gene>
<protein>
    <recommendedName>
        <fullName evidence="1">PhoD-like phosphatase metallophosphatase domain-containing protein</fullName>
    </recommendedName>
</protein>
<sequence>MSTTVLFSILLRLSTYFYLRVIPVHRFARVIIPGLYLGYLVSAFTSSVEQEPAVVVVPETVEIIDVKDATTNQLIEEVVKVESKVTVVNGHAGRPKAPLSSGNSVIDTLGSLLLSFPSKSRLLNLAGFVINTALILLAADFAYTPTLKTYDPIFTRVGAVDHSSARIVVRYPGLETGHLRIVWQRVHPLNAHTDIWKEGPILDIEEEKDWTATGKISNLWPSADYIYRLAYLNSTLLPYPEKPIGFKTFPDPKSSSGTHFKFLLGSCMLPNFPYNPLHPERIKGMDIIADWIDSLQPKPAVQTAASTTVPPNPVEEAESMLSDASSAIASATNTPISELPIVKEILADAKPREIPPSFMILAGDAIYADVPHYAGDKIETFRKLYRRTFASPSYRRVYERLPIVGMYDDHEIKNNFAGEDEETKPPFANASSAFNTYYGHANPDSASDVNYFDFRYGDNAFFVLDTRRYRSAPTTDPESTQLPTMLGERQLHDLYTWLGKVNSTATWKFIISSVPFTSLWHGYDGQQDSWAGYKIERDALLDTLFYVPNVVILSGDRHEFAFIEHRGKIPEISVSPISMFALNSMTLHKQSAASMEKTYIDTIYDSEGTSVEVTAIEHIPEERAIQYIPSGNYKFASLEVDSRDWRRPTLTLEAVINGKSAYKFEWIGQPVSFSYTSSLAVSFGGALKGLLNKMGLMGSVL</sequence>
<dbReference type="OrthoDB" id="2100241at2759"/>
<dbReference type="InParanoid" id="G4U319"/>
<dbReference type="InterPro" id="IPR029052">
    <property type="entry name" value="Metallo-depent_PP-like"/>
</dbReference>
<dbReference type="InterPro" id="IPR038607">
    <property type="entry name" value="PhoD-like_sf"/>
</dbReference>
<dbReference type="InterPro" id="IPR018946">
    <property type="entry name" value="PhoD-like_MPP"/>
</dbReference>
<comment type="caution">
    <text evidence="2">The sequence shown here is derived from an EMBL/GenBank/DDBJ whole genome shotgun (WGS) entry which is preliminary data.</text>
</comment>
<organism evidence="2 3">
    <name type="scientific">Serendipita indica (strain DSM 11827)</name>
    <name type="common">Root endophyte fungus</name>
    <name type="synonym">Piriformospora indica</name>
    <dbReference type="NCBI Taxonomy" id="1109443"/>
    <lineage>
        <taxon>Eukaryota</taxon>
        <taxon>Fungi</taxon>
        <taxon>Dikarya</taxon>
        <taxon>Basidiomycota</taxon>
        <taxon>Agaricomycotina</taxon>
        <taxon>Agaricomycetes</taxon>
        <taxon>Sebacinales</taxon>
        <taxon>Serendipitaceae</taxon>
        <taxon>Serendipita</taxon>
    </lineage>
</organism>
<dbReference type="EMBL" id="CAFZ01001878">
    <property type="protein sequence ID" value="CCA77990.1"/>
    <property type="molecule type" value="Genomic_DNA"/>
</dbReference>
<evidence type="ECO:0000313" key="3">
    <source>
        <dbReference type="Proteomes" id="UP000007148"/>
    </source>
</evidence>
<keyword evidence="3" id="KW-1185">Reference proteome</keyword>
<accession>G4U319</accession>
<dbReference type="Gene3D" id="3.60.21.70">
    <property type="entry name" value="PhoD-like phosphatase"/>
    <property type="match status" value="1"/>
</dbReference>
<dbReference type="PANTHER" id="PTHR43606:SF2">
    <property type="entry name" value="ALKALINE PHOSPHATASE FAMILY PROTEIN (AFU_ORTHOLOGUE AFUA_5G03860)"/>
    <property type="match status" value="1"/>
</dbReference>